<reference evidence="1 2" key="1">
    <citation type="journal article" date="2018" name="Front. Plant Sci.">
        <title>Red Clover (Trifolium pratense) and Zigzag Clover (T. medium) - A Picture of Genomic Similarities and Differences.</title>
        <authorList>
            <person name="Dluhosova J."/>
            <person name="Istvanek J."/>
            <person name="Nedelnik J."/>
            <person name="Repkova J."/>
        </authorList>
    </citation>
    <scope>NUCLEOTIDE SEQUENCE [LARGE SCALE GENOMIC DNA]</scope>
    <source>
        <strain evidence="2">cv. 10/8</strain>
        <tissue evidence="1">Leaf</tissue>
    </source>
</reference>
<dbReference type="EMBL" id="LXQA010015060">
    <property type="protein sequence ID" value="MCH88891.1"/>
    <property type="molecule type" value="Genomic_DNA"/>
</dbReference>
<keyword evidence="2" id="KW-1185">Reference proteome</keyword>
<dbReference type="AlphaFoldDB" id="A0A392MNF4"/>
<dbReference type="Proteomes" id="UP000265520">
    <property type="component" value="Unassembled WGS sequence"/>
</dbReference>
<proteinExistence type="predicted"/>
<evidence type="ECO:0000313" key="2">
    <source>
        <dbReference type="Proteomes" id="UP000265520"/>
    </source>
</evidence>
<sequence>MQSSPYGYVTPSHGWWNLPNYSGVPILPQVPQFYYGVPFGNSDTPQMGLLPEAMKNNGQTTFDGIGGRAF</sequence>
<evidence type="ECO:0000313" key="1">
    <source>
        <dbReference type="EMBL" id="MCH88891.1"/>
    </source>
</evidence>
<name>A0A392MNF4_9FABA</name>
<accession>A0A392MNF4</accession>
<comment type="caution">
    <text evidence="1">The sequence shown here is derived from an EMBL/GenBank/DDBJ whole genome shotgun (WGS) entry which is preliminary data.</text>
</comment>
<gene>
    <name evidence="1" type="ORF">A2U01_0009784</name>
</gene>
<organism evidence="1 2">
    <name type="scientific">Trifolium medium</name>
    <dbReference type="NCBI Taxonomy" id="97028"/>
    <lineage>
        <taxon>Eukaryota</taxon>
        <taxon>Viridiplantae</taxon>
        <taxon>Streptophyta</taxon>
        <taxon>Embryophyta</taxon>
        <taxon>Tracheophyta</taxon>
        <taxon>Spermatophyta</taxon>
        <taxon>Magnoliopsida</taxon>
        <taxon>eudicotyledons</taxon>
        <taxon>Gunneridae</taxon>
        <taxon>Pentapetalae</taxon>
        <taxon>rosids</taxon>
        <taxon>fabids</taxon>
        <taxon>Fabales</taxon>
        <taxon>Fabaceae</taxon>
        <taxon>Papilionoideae</taxon>
        <taxon>50 kb inversion clade</taxon>
        <taxon>NPAAA clade</taxon>
        <taxon>Hologalegina</taxon>
        <taxon>IRL clade</taxon>
        <taxon>Trifolieae</taxon>
        <taxon>Trifolium</taxon>
    </lineage>
</organism>
<protein>
    <submittedName>
        <fullName evidence="1">Uncharacterized protein</fullName>
    </submittedName>
</protein>